<reference evidence="7 8" key="1">
    <citation type="submission" date="2016-11" db="EMBL/GenBank/DDBJ databases">
        <authorList>
            <person name="Jaros S."/>
            <person name="Januszkiewicz K."/>
            <person name="Wedrychowicz H."/>
        </authorList>
    </citation>
    <scope>NUCLEOTIDE SEQUENCE [LARGE SCALE GENOMIC DNA]</scope>
    <source>
        <strain evidence="7 8">GAS138</strain>
    </source>
</reference>
<dbReference type="CDD" id="cd00338">
    <property type="entry name" value="Ser_Recombinase"/>
    <property type="match status" value="1"/>
</dbReference>
<dbReference type="GO" id="GO:0000150">
    <property type="term" value="F:DNA strand exchange activity"/>
    <property type="evidence" value="ECO:0007669"/>
    <property type="project" value="InterPro"/>
</dbReference>
<feature type="domain" description="Resolvase/invertase-type recombinase catalytic" evidence="6">
    <location>
        <begin position="5"/>
        <end position="146"/>
    </location>
</feature>
<evidence type="ECO:0000256" key="3">
    <source>
        <dbReference type="ARBA" id="ARBA00023172"/>
    </source>
</evidence>
<dbReference type="InterPro" id="IPR050639">
    <property type="entry name" value="SSR_resolvase"/>
</dbReference>
<dbReference type="RefSeq" id="WP_079601840.1">
    <property type="nucleotide sequence ID" value="NZ_LT670817.1"/>
</dbReference>
<dbReference type="EMBL" id="LT670817">
    <property type="protein sequence ID" value="SHG86702.1"/>
    <property type="molecule type" value="Genomic_DNA"/>
</dbReference>
<dbReference type="PROSITE" id="PS51736">
    <property type="entry name" value="RECOMBINASES_3"/>
    <property type="match status" value="1"/>
</dbReference>
<sequence length="243" mass="26095">MAEGKFISYLRVSTDKQGRSGLGIEAQREAVVRYLNGGEWTLSAEYVETESGRRSDRPKLATALSHAKAIGAKLVFAKLDRLTRNVDLLRSLVASGVDLVFCDLPSVPPGPMGRFLLTQMAAVAELEAGLIGERTKNALAVAKKRIVRTGQRGRPDIKRLGNPNGARALKGKQVGNAEAVAKLKASAAQRAGDLKAIVDDIKRSGITSVRGIAEELHARGIRAPRGDTWHPTAVSRLLSRLST</sequence>
<dbReference type="Gene3D" id="3.40.50.1390">
    <property type="entry name" value="Resolvase, N-terminal catalytic domain"/>
    <property type="match status" value="1"/>
</dbReference>
<dbReference type="PROSITE" id="PS00397">
    <property type="entry name" value="RECOMBINASES_1"/>
    <property type="match status" value="1"/>
</dbReference>
<dbReference type="OrthoDB" id="2290206at2"/>
<dbReference type="InterPro" id="IPR036162">
    <property type="entry name" value="Resolvase-like_N_sf"/>
</dbReference>
<gene>
    <name evidence="7" type="ORF">SAMN05443248_2909</name>
</gene>
<evidence type="ECO:0000256" key="2">
    <source>
        <dbReference type="ARBA" id="ARBA00023125"/>
    </source>
</evidence>
<dbReference type="GO" id="GO:0003677">
    <property type="term" value="F:DNA binding"/>
    <property type="evidence" value="ECO:0007669"/>
    <property type="project" value="UniProtKB-KW"/>
</dbReference>
<dbReference type="InterPro" id="IPR006119">
    <property type="entry name" value="Resolv_N"/>
</dbReference>
<accession>A0A1M5NB62</accession>
<dbReference type="SUPFAM" id="SSF53041">
    <property type="entry name" value="Resolvase-like"/>
    <property type="match status" value="1"/>
</dbReference>
<protein>
    <submittedName>
        <fullName evidence="7">Site-specific DNA recombinase</fullName>
    </submittedName>
</protein>
<evidence type="ECO:0000256" key="5">
    <source>
        <dbReference type="PROSITE-ProRule" id="PRU10137"/>
    </source>
</evidence>
<evidence type="ECO:0000259" key="6">
    <source>
        <dbReference type="PROSITE" id="PS51736"/>
    </source>
</evidence>
<keyword evidence="2" id="KW-0238">DNA-binding</keyword>
<organism evidence="7 8">
    <name type="scientific">Bradyrhizobium erythrophlei</name>
    <dbReference type="NCBI Taxonomy" id="1437360"/>
    <lineage>
        <taxon>Bacteria</taxon>
        <taxon>Pseudomonadati</taxon>
        <taxon>Pseudomonadota</taxon>
        <taxon>Alphaproteobacteria</taxon>
        <taxon>Hyphomicrobiales</taxon>
        <taxon>Nitrobacteraceae</taxon>
        <taxon>Bradyrhizobium</taxon>
    </lineage>
</organism>
<dbReference type="PANTHER" id="PTHR30461:SF2">
    <property type="entry name" value="SERINE RECOMBINASE PINE-RELATED"/>
    <property type="match status" value="1"/>
</dbReference>
<dbReference type="Pfam" id="PF00239">
    <property type="entry name" value="Resolvase"/>
    <property type="match status" value="1"/>
</dbReference>
<dbReference type="Proteomes" id="UP000189796">
    <property type="component" value="Chromosome I"/>
</dbReference>
<evidence type="ECO:0000256" key="4">
    <source>
        <dbReference type="PIRSR" id="PIRSR606118-50"/>
    </source>
</evidence>
<keyword evidence="1" id="KW-0229">DNA integration</keyword>
<proteinExistence type="predicted"/>
<dbReference type="SMART" id="SM00857">
    <property type="entry name" value="Resolvase"/>
    <property type="match status" value="1"/>
</dbReference>
<dbReference type="GO" id="GO:0015074">
    <property type="term" value="P:DNA integration"/>
    <property type="evidence" value="ECO:0007669"/>
    <property type="project" value="UniProtKB-KW"/>
</dbReference>
<keyword evidence="3" id="KW-0233">DNA recombination</keyword>
<evidence type="ECO:0000313" key="8">
    <source>
        <dbReference type="Proteomes" id="UP000189796"/>
    </source>
</evidence>
<feature type="active site" description="O-(5'-phospho-DNA)-serine intermediate" evidence="4 5">
    <location>
        <position position="13"/>
    </location>
</feature>
<evidence type="ECO:0000256" key="1">
    <source>
        <dbReference type="ARBA" id="ARBA00022908"/>
    </source>
</evidence>
<dbReference type="InterPro" id="IPR006118">
    <property type="entry name" value="Recombinase_CS"/>
</dbReference>
<dbReference type="PANTHER" id="PTHR30461">
    <property type="entry name" value="DNA-INVERTASE FROM LAMBDOID PROPHAGE"/>
    <property type="match status" value="1"/>
</dbReference>
<evidence type="ECO:0000313" key="7">
    <source>
        <dbReference type="EMBL" id="SHG86702.1"/>
    </source>
</evidence>
<name>A0A1M5NB62_9BRAD</name>
<dbReference type="AlphaFoldDB" id="A0A1M5NB62"/>